<dbReference type="Proteomes" id="UP001479290">
    <property type="component" value="Unassembled WGS sequence"/>
</dbReference>
<evidence type="ECO:0000313" key="2">
    <source>
        <dbReference type="Proteomes" id="UP001479290"/>
    </source>
</evidence>
<gene>
    <name evidence="1" type="ORF">ABG768_003965</name>
</gene>
<comment type="caution">
    <text evidence="1">The sequence shown here is derived from an EMBL/GenBank/DDBJ whole genome shotgun (WGS) entry which is preliminary data.</text>
</comment>
<proteinExistence type="predicted"/>
<sequence length="93" mass="10681">MEELKQTMRDVGRHMLHDPLSGAQSPCLRGESGKVLTCRELMFTSVSLKHTLIIRNTWRQRHLHHLIPHMLISTSHHSCTSHLNYCGTVQSKV</sequence>
<dbReference type="AlphaFoldDB" id="A0AAW2A1Y2"/>
<dbReference type="EMBL" id="JAWDJR010000011">
    <property type="protein sequence ID" value="KAK9966878.1"/>
    <property type="molecule type" value="Genomic_DNA"/>
</dbReference>
<protein>
    <submittedName>
        <fullName evidence="1">Uncharacterized protein</fullName>
    </submittedName>
</protein>
<keyword evidence="2" id="KW-1185">Reference proteome</keyword>
<organism evidence="1 2">
    <name type="scientific">Culter alburnus</name>
    <name type="common">Topmouth culter</name>
    <dbReference type="NCBI Taxonomy" id="194366"/>
    <lineage>
        <taxon>Eukaryota</taxon>
        <taxon>Metazoa</taxon>
        <taxon>Chordata</taxon>
        <taxon>Craniata</taxon>
        <taxon>Vertebrata</taxon>
        <taxon>Euteleostomi</taxon>
        <taxon>Actinopterygii</taxon>
        <taxon>Neopterygii</taxon>
        <taxon>Teleostei</taxon>
        <taxon>Ostariophysi</taxon>
        <taxon>Cypriniformes</taxon>
        <taxon>Xenocyprididae</taxon>
        <taxon>Xenocypridinae</taxon>
        <taxon>Culter</taxon>
    </lineage>
</organism>
<accession>A0AAW2A1Y2</accession>
<name>A0AAW2A1Y2_CULAL</name>
<evidence type="ECO:0000313" key="1">
    <source>
        <dbReference type="EMBL" id="KAK9966878.1"/>
    </source>
</evidence>
<reference evidence="1 2" key="1">
    <citation type="submission" date="2024-05" db="EMBL/GenBank/DDBJ databases">
        <title>A high-quality chromosomal-level genome assembly of Topmouth culter (Culter alburnus).</title>
        <authorList>
            <person name="Zhao H."/>
        </authorList>
    </citation>
    <scope>NUCLEOTIDE SEQUENCE [LARGE SCALE GENOMIC DNA]</scope>
    <source>
        <strain evidence="1">CATC2023</strain>
        <tissue evidence="1">Muscle</tissue>
    </source>
</reference>